<dbReference type="RefSeq" id="WP_278016053.1">
    <property type="nucleotide sequence ID" value="NZ_CP121106.1"/>
</dbReference>
<keyword evidence="3" id="KW-1185">Reference proteome</keyword>
<keyword evidence="1" id="KW-0472">Membrane</keyword>
<feature type="transmembrane region" description="Helical" evidence="1">
    <location>
        <begin position="197"/>
        <end position="225"/>
    </location>
</feature>
<evidence type="ECO:0000313" key="2">
    <source>
        <dbReference type="EMBL" id="WFL77295.1"/>
    </source>
</evidence>
<evidence type="ECO:0000313" key="3">
    <source>
        <dbReference type="Proteomes" id="UP001215827"/>
    </source>
</evidence>
<evidence type="ECO:0008006" key="4">
    <source>
        <dbReference type="Google" id="ProtNLM"/>
    </source>
</evidence>
<dbReference type="EMBL" id="CP121106">
    <property type="protein sequence ID" value="WFL77295.1"/>
    <property type="molecule type" value="Genomic_DNA"/>
</dbReference>
<name>A0ABY8FQM3_9SPHN</name>
<gene>
    <name evidence="2" type="ORF">P7228_15090</name>
</gene>
<sequence length="237" mass="24546">MNRNKDFAGFLGQALDLLGANIAAVLVFVLVLGGLSSFGLMAGFIEESDTFASFGFSFIVDATDSLASVAYEIGVAIITIVASYLLLARFLESAGRLRDTETRIWAYVGMAILSGLAIALGFVLLIVPGLILMVRWSAASGFLIGARRGVTESLGASWEATRGYSWPIFFAGVVLLIGVVVVGGALGGAVGFAGNDLAIAIVSSVAEAASSAIFLAFGIGVYLLLQDDAEEIGEVFA</sequence>
<accession>A0ABY8FQM3</accession>
<evidence type="ECO:0000256" key="1">
    <source>
        <dbReference type="SAM" id="Phobius"/>
    </source>
</evidence>
<feature type="transmembrane region" description="Helical" evidence="1">
    <location>
        <begin position="21"/>
        <end position="45"/>
    </location>
</feature>
<proteinExistence type="predicted"/>
<feature type="transmembrane region" description="Helical" evidence="1">
    <location>
        <begin position="65"/>
        <end position="87"/>
    </location>
</feature>
<keyword evidence="1" id="KW-0812">Transmembrane</keyword>
<reference evidence="2 3" key="1">
    <citation type="submission" date="2023-03" db="EMBL/GenBank/DDBJ databases">
        <title>Altererythrobacter sp. CAU 1644 isolated from sand.</title>
        <authorList>
            <person name="Kim W."/>
        </authorList>
    </citation>
    <scope>NUCLEOTIDE SEQUENCE [LARGE SCALE GENOMIC DNA]</scope>
    <source>
        <strain evidence="2 3">CAU 1644</strain>
    </source>
</reference>
<protein>
    <recommendedName>
        <fullName evidence="4">Glycerophosphoryl diester phosphodiesterase membrane domain-containing protein</fullName>
    </recommendedName>
</protein>
<feature type="transmembrane region" description="Helical" evidence="1">
    <location>
        <begin position="107"/>
        <end position="134"/>
    </location>
</feature>
<feature type="transmembrane region" description="Helical" evidence="1">
    <location>
        <begin position="168"/>
        <end position="190"/>
    </location>
</feature>
<organism evidence="2 3">
    <name type="scientific">Altererythrobacter arenosus</name>
    <dbReference type="NCBI Taxonomy" id="3032592"/>
    <lineage>
        <taxon>Bacteria</taxon>
        <taxon>Pseudomonadati</taxon>
        <taxon>Pseudomonadota</taxon>
        <taxon>Alphaproteobacteria</taxon>
        <taxon>Sphingomonadales</taxon>
        <taxon>Erythrobacteraceae</taxon>
        <taxon>Altererythrobacter</taxon>
    </lineage>
</organism>
<dbReference type="Proteomes" id="UP001215827">
    <property type="component" value="Chromosome"/>
</dbReference>
<keyword evidence="1" id="KW-1133">Transmembrane helix</keyword>